<accession>A0A412R829</accession>
<dbReference type="Gene3D" id="1.10.3210.10">
    <property type="entry name" value="Hypothetical protein af1432"/>
    <property type="match status" value="1"/>
</dbReference>
<keyword evidence="1" id="KW-0378">Hydrolase</keyword>
<comment type="caution">
    <text evidence="1">The sequence shown here is derived from an EMBL/GenBank/DDBJ whole genome shotgun (WGS) entry which is preliminary data.</text>
</comment>
<evidence type="ECO:0000313" key="1">
    <source>
        <dbReference type="EMBL" id="RGQ44846.1"/>
    </source>
</evidence>
<dbReference type="GO" id="GO:0016787">
    <property type="term" value="F:hydrolase activity"/>
    <property type="evidence" value="ECO:0007669"/>
    <property type="project" value="UniProtKB-KW"/>
</dbReference>
<organism evidence="1 2">
    <name type="scientific">[Clostridium] leptum</name>
    <dbReference type="NCBI Taxonomy" id="1535"/>
    <lineage>
        <taxon>Bacteria</taxon>
        <taxon>Bacillati</taxon>
        <taxon>Bacillota</taxon>
        <taxon>Clostridia</taxon>
        <taxon>Eubacteriales</taxon>
        <taxon>Oscillospiraceae</taxon>
        <taxon>Oscillospiraceae incertae sedis</taxon>
    </lineage>
</organism>
<evidence type="ECO:0000313" key="2">
    <source>
        <dbReference type="Proteomes" id="UP000284751"/>
    </source>
</evidence>
<dbReference type="Proteomes" id="UP000284751">
    <property type="component" value="Unassembled WGS sequence"/>
</dbReference>
<dbReference type="AlphaFoldDB" id="A0A412R829"/>
<reference evidence="1 2" key="1">
    <citation type="submission" date="2018-08" db="EMBL/GenBank/DDBJ databases">
        <title>A genome reference for cultivated species of the human gut microbiota.</title>
        <authorList>
            <person name="Zou Y."/>
            <person name="Xue W."/>
            <person name="Luo G."/>
        </authorList>
    </citation>
    <scope>NUCLEOTIDE SEQUENCE [LARGE SCALE GENOMIC DNA]</scope>
    <source>
        <strain evidence="1 2">AF28-26</strain>
    </source>
</reference>
<protein>
    <submittedName>
        <fullName evidence="1">Hydrolase</fullName>
    </submittedName>
</protein>
<dbReference type="EMBL" id="QRTC01000001">
    <property type="protein sequence ID" value="RGQ44846.1"/>
    <property type="molecule type" value="Genomic_DNA"/>
</dbReference>
<dbReference type="SUPFAM" id="SSF109604">
    <property type="entry name" value="HD-domain/PDEase-like"/>
    <property type="match status" value="1"/>
</dbReference>
<proteinExistence type="predicted"/>
<gene>
    <name evidence="1" type="ORF">DWY99_00775</name>
</gene>
<name>A0A412R829_9FIRM</name>
<sequence length="195" mass="22384">MGYKEDFISIYQEHISREGSKELLEWLQTTDFFTAPASTKFHCACTGGLVQHSVKVYQVMMEKHFEEGADNPESFAVCALLHDLCKAQFYKCSTRNVKNEETGQWEKQPYFSVEDMFPYGHGEKSVFLIERFMRLKTSEAMAIRWHMGGFDDTAKSGGYAISNAFDKYPIAVKLHLADLESTYLREKGTSSVNRR</sequence>